<evidence type="ECO:0000313" key="2">
    <source>
        <dbReference type="Proteomes" id="UP000248326"/>
    </source>
</evidence>
<dbReference type="InterPro" id="IPR008969">
    <property type="entry name" value="CarboxyPept-like_regulatory"/>
</dbReference>
<dbReference type="SUPFAM" id="SSF49464">
    <property type="entry name" value="Carboxypeptidase regulatory domain-like"/>
    <property type="match status" value="1"/>
</dbReference>
<sequence length="266" mass="28517">MHKTALVACLTLSAALAVTPPQSGEVKGTVLDAKGRPLPGAIVWLLPSISGNFGYTSSSNLVKTRTDANGQYSVKPLPNMLFGATAWVKVPYQGESFCLRLAAENDAQYEPFSPKGGVVRNFRLKLTGPVPDTDIANTYFGAEVRLMTMTWEGADEVVPLNSTKVEVTLTPTGPLIDGSEGKTIVKVTKPGENFLYDIPVGRYTVTAAEVQPNGARTPVLVTRDYTIDKGFKTTLTFKPNSDLCGGAPGTTSFVERAILYVARPTR</sequence>
<dbReference type="RefSeq" id="WP_110887998.1">
    <property type="nucleotide sequence ID" value="NZ_QJSX01000015.1"/>
</dbReference>
<dbReference type="EMBL" id="QJSX01000015">
    <property type="protein sequence ID" value="PYE51078.1"/>
    <property type="molecule type" value="Genomic_DNA"/>
</dbReference>
<evidence type="ECO:0008006" key="3">
    <source>
        <dbReference type="Google" id="ProtNLM"/>
    </source>
</evidence>
<accession>A0A318SE94</accession>
<dbReference type="AlphaFoldDB" id="A0A318SE94"/>
<dbReference type="OrthoDB" id="64804at2"/>
<organism evidence="1 2">
    <name type="scientific">Deinococcus yavapaiensis KR-236</name>
    <dbReference type="NCBI Taxonomy" id="694435"/>
    <lineage>
        <taxon>Bacteria</taxon>
        <taxon>Thermotogati</taxon>
        <taxon>Deinococcota</taxon>
        <taxon>Deinococci</taxon>
        <taxon>Deinococcales</taxon>
        <taxon>Deinococcaceae</taxon>
        <taxon>Deinococcus</taxon>
    </lineage>
</organism>
<dbReference type="Proteomes" id="UP000248326">
    <property type="component" value="Unassembled WGS sequence"/>
</dbReference>
<keyword evidence="2" id="KW-1185">Reference proteome</keyword>
<dbReference type="Gene3D" id="2.60.40.1120">
    <property type="entry name" value="Carboxypeptidase-like, regulatory domain"/>
    <property type="match status" value="1"/>
</dbReference>
<comment type="caution">
    <text evidence="1">The sequence shown here is derived from an EMBL/GenBank/DDBJ whole genome shotgun (WGS) entry which is preliminary data.</text>
</comment>
<name>A0A318SE94_9DEIO</name>
<gene>
    <name evidence="1" type="ORF">DES52_1157</name>
</gene>
<protein>
    <recommendedName>
        <fullName evidence="3">Carboxypeptidase family protein</fullName>
    </recommendedName>
</protein>
<reference evidence="1 2" key="1">
    <citation type="submission" date="2018-06" db="EMBL/GenBank/DDBJ databases">
        <title>Genomic Encyclopedia of Type Strains, Phase IV (KMG-IV): sequencing the most valuable type-strain genomes for metagenomic binning, comparative biology and taxonomic classification.</title>
        <authorList>
            <person name="Goeker M."/>
        </authorList>
    </citation>
    <scope>NUCLEOTIDE SEQUENCE [LARGE SCALE GENOMIC DNA]</scope>
    <source>
        <strain evidence="1 2">DSM 18048</strain>
    </source>
</reference>
<proteinExistence type="predicted"/>
<evidence type="ECO:0000313" key="1">
    <source>
        <dbReference type="EMBL" id="PYE51078.1"/>
    </source>
</evidence>